<dbReference type="AlphaFoldDB" id="A0A5J6PRR6"/>
<sequence>MVLWVCFLRQGNGRHGLGVGAGGYVIRPYKGRLKTILSFRRLEMVETVSGNRHGQGVCRRHARVGCFLKPRAWLCHTPYTCFLTVLGFGWLWK</sequence>
<organism evidence="1 2">
    <name type="scientific">Neisseria zalophi</name>
    <dbReference type="NCBI Taxonomy" id="640030"/>
    <lineage>
        <taxon>Bacteria</taxon>
        <taxon>Pseudomonadati</taxon>
        <taxon>Pseudomonadota</taxon>
        <taxon>Betaproteobacteria</taxon>
        <taxon>Neisseriales</taxon>
        <taxon>Neisseriaceae</taxon>
        <taxon>Neisseria</taxon>
    </lineage>
</organism>
<gene>
    <name evidence="1" type="ORF">D0T92_02155</name>
</gene>
<dbReference type="RefSeq" id="WP_151049780.1">
    <property type="nucleotide sequence ID" value="NZ_CP031700.1"/>
</dbReference>
<dbReference type="EMBL" id="CP031700">
    <property type="protein sequence ID" value="QEY25458.1"/>
    <property type="molecule type" value="Genomic_DNA"/>
</dbReference>
<evidence type="ECO:0000313" key="1">
    <source>
        <dbReference type="EMBL" id="QEY25458.1"/>
    </source>
</evidence>
<accession>A0A5J6PRR6</accession>
<reference evidence="1 2" key="1">
    <citation type="submission" date="2018-08" db="EMBL/GenBank/DDBJ databases">
        <title>Neisseria zalophi ATCC BAA-2455 complete genome.</title>
        <authorList>
            <person name="Veseli I.A."/>
            <person name="Buttler R."/>
            <person name="Mascarenhas dos Santos A.C."/>
            <person name="Pombert J.-F."/>
        </authorList>
    </citation>
    <scope>NUCLEOTIDE SEQUENCE [LARGE SCALE GENOMIC DNA]</scope>
    <source>
        <strain evidence="1 2">ATCC BAA-2455</strain>
    </source>
</reference>
<name>A0A5J6PRR6_9NEIS</name>
<dbReference type="Proteomes" id="UP000325713">
    <property type="component" value="Chromosome"/>
</dbReference>
<proteinExistence type="predicted"/>
<keyword evidence="2" id="KW-1185">Reference proteome</keyword>
<evidence type="ECO:0000313" key="2">
    <source>
        <dbReference type="Proteomes" id="UP000325713"/>
    </source>
</evidence>
<dbReference type="KEGG" id="nzl:D0T92_02155"/>
<protein>
    <submittedName>
        <fullName evidence="1">Uncharacterized protein</fullName>
    </submittedName>
</protein>